<gene>
    <name evidence="1" type="ORF">Val02_06840</name>
</gene>
<reference evidence="1" key="1">
    <citation type="submission" date="2021-01" db="EMBL/GenBank/DDBJ databases">
        <title>Whole genome shotgun sequence of Virgisporangium aliadipatigenens NBRC 105644.</title>
        <authorList>
            <person name="Komaki H."/>
            <person name="Tamura T."/>
        </authorList>
    </citation>
    <scope>NUCLEOTIDE SEQUENCE</scope>
    <source>
        <strain evidence="1">NBRC 105644</strain>
    </source>
</reference>
<comment type="caution">
    <text evidence="1">The sequence shown here is derived from an EMBL/GenBank/DDBJ whole genome shotgun (WGS) entry which is preliminary data.</text>
</comment>
<proteinExistence type="predicted"/>
<dbReference type="AlphaFoldDB" id="A0A8J4DNP6"/>
<evidence type="ECO:0008006" key="3">
    <source>
        <dbReference type="Google" id="ProtNLM"/>
    </source>
</evidence>
<dbReference type="EMBL" id="BOPF01000002">
    <property type="protein sequence ID" value="GIJ43798.1"/>
    <property type="molecule type" value="Genomic_DNA"/>
</dbReference>
<protein>
    <recommendedName>
        <fullName evidence="3">SMI1/KNR4 family protein</fullName>
    </recommendedName>
</protein>
<organism evidence="1 2">
    <name type="scientific">Virgisporangium aliadipatigenens</name>
    <dbReference type="NCBI Taxonomy" id="741659"/>
    <lineage>
        <taxon>Bacteria</taxon>
        <taxon>Bacillati</taxon>
        <taxon>Actinomycetota</taxon>
        <taxon>Actinomycetes</taxon>
        <taxon>Micromonosporales</taxon>
        <taxon>Micromonosporaceae</taxon>
        <taxon>Virgisporangium</taxon>
    </lineage>
</organism>
<keyword evidence="2" id="KW-1185">Reference proteome</keyword>
<evidence type="ECO:0000313" key="2">
    <source>
        <dbReference type="Proteomes" id="UP000619260"/>
    </source>
</evidence>
<sequence length="150" mass="15984">MRDLQEWAARLRAEVDRALRDVVSTYPFEAGAHEIGPPEPDAPVPLPADLAALLRTVGPVSLPDIGNGYFLQAPYTVDRIAEGEVVVFGSDGGGTLYALGDAVYRIRDASYVDGFYDGPVTVIAPDLDSFLERLLGAVSAFADDGSITDL</sequence>
<name>A0A8J4DNP6_9ACTN</name>
<dbReference type="RefSeq" id="WP_203897342.1">
    <property type="nucleotide sequence ID" value="NZ_BOPF01000002.1"/>
</dbReference>
<dbReference type="InterPro" id="IPR037883">
    <property type="entry name" value="Knr4/Smi1-like_sf"/>
</dbReference>
<dbReference type="Proteomes" id="UP000619260">
    <property type="component" value="Unassembled WGS sequence"/>
</dbReference>
<evidence type="ECO:0000313" key="1">
    <source>
        <dbReference type="EMBL" id="GIJ43798.1"/>
    </source>
</evidence>
<dbReference type="SUPFAM" id="SSF160631">
    <property type="entry name" value="SMI1/KNR4-like"/>
    <property type="match status" value="1"/>
</dbReference>
<accession>A0A8J4DNP6</accession>